<dbReference type="PRINTS" id="PR00722">
    <property type="entry name" value="CHYMOTRYPSIN"/>
</dbReference>
<organism evidence="8 9">
    <name type="scientific">Mytilus edulis</name>
    <name type="common">Blue mussel</name>
    <dbReference type="NCBI Taxonomy" id="6550"/>
    <lineage>
        <taxon>Eukaryota</taxon>
        <taxon>Metazoa</taxon>
        <taxon>Spiralia</taxon>
        <taxon>Lophotrochozoa</taxon>
        <taxon>Mollusca</taxon>
        <taxon>Bivalvia</taxon>
        <taxon>Autobranchia</taxon>
        <taxon>Pteriomorphia</taxon>
        <taxon>Mytilida</taxon>
        <taxon>Mytiloidea</taxon>
        <taxon>Mytilidae</taxon>
        <taxon>Mytilinae</taxon>
        <taxon>Mytilus</taxon>
    </lineage>
</organism>
<comment type="similarity">
    <text evidence="2">Belongs to the peptidase S1 family.</text>
</comment>
<dbReference type="InterPro" id="IPR001314">
    <property type="entry name" value="Peptidase_S1A"/>
</dbReference>
<evidence type="ECO:0000256" key="5">
    <source>
        <dbReference type="RuleBase" id="RU363034"/>
    </source>
</evidence>
<dbReference type="InterPro" id="IPR050430">
    <property type="entry name" value="Peptidase_S1"/>
</dbReference>
<feature type="chain" id="PRO_5035792124" evidence="6">
    <location>
        <begin position="17"/>
        <end position="373"/>
    </location>
</feature>
<reference evidence="8" key="1">
    <citation type="submission" date="2021-03" db="EMBL/GenBank/DDBJ databases">
        <authorList>
            <person name="Bekaert M."/>
        </authorList>
    </citation>
    <scope>NUCLEOTIDE SEQUENCE</scope>
</reference>
<comment type="caution">
    <text evidence="8">The sequence shown here is derived from an EMBL/GenBank/DDBJ whole genome shotgun (WGS) entry which is preliminary data.</text>
</comment>
<comment type="subcellular location">
    <subcellularLocation>
        <location evidence="1">Secreted</location>
    </subcellularLocation>
</comment>
<protein>
    <submittedName>
        <fullName evidence="8">Chymotrypsin-like serine proteinase,Fibrinolytic enzyme, isozyme C</fullName>
    </submittedName>
</protein>
<evidence type="ECO:0000256" key="2">
    <source>
        <dbReference type="ARBA" id="ARBA00007664"/>
    </source>
</evidence>
<keyword evidence="5" id="KW-0378">Hydrolase</keyword>
<dbReference type="Pfam" id="PF00089">
    <property type="entry name" value="Trypsin"/>
    <property type="match status" value="1"/>
</dbReference>
<evidence type="ECO:0000256" key="6">
    <source>
        <dbReference type="SAM" id="SignalP"/>
    </source>
</evidence>
<keyword evidence="9" id="KW-1185">Reference proteome</keyword>
<keyword evidence="6" id="KW-0732">Signal</keyword>
<dbReference type="GO" id="GO:0006508">
    <property type="term" value="P:proteolysis"/>
    <property type="evidence" value="ECO:0007669"/>
    <property type="project" value="UniProtKB-KW"/>
</dbReference>
<dbReference type="PROSITE" id="PS00135">
    <property type="entry name" value="TRYPSIN_SER"/>
    <property type="match status" value="1"/>
</dbReference>
<dbReference type="PROSITE" id="PS50240">
    <property type="entry name" value="TRYPSIN_DOM"/>
    <property type="match status" value="1"/>
</dbReference>
<evidence type="ECO:0000256" key="3">
    <source>
        <dbReference type="ARBA" id="ARBA00022525"/>
    </source>
</evidence>
<gene>
    <name evidence="8" type="ORF">MEDL_47138</name>
</gene>
<dbReference type="Proteomes" id="UP000683360">
    <property type="component" value="Unassembled WGS sequence"/>
</dbReference>
<evidence type="ECO:0000313" key="8">
    <source>
        <dbReference type="EMBL" id="CAG2234508.1"/>
    </source>
</evidence>
<evidence type="ECO:0000256" key="4">
    <source>
        <dbReference type="ARBA" id="ARBA00023157"/>
    </source>
</evidence>
<keyword evidence="5" id="KW-0645">Protease</keyword>
<dbReference type="EMBL" id="CAJPWZ010002247">
    <property type="protein sequence ID" value="CAG2234508.1"/>
    <property type="molecule type" value="Genomic_DNA"/>
</dbReference>
<dbReference type="InterPro" id="IPR018114">
    <property type="entry name" value="TRYPSIN_HIS"/>
</dbReference>
<dbReference type="PROSITE" id="PS00134">
    <property type="entry name" value="TRYPSIN_HIS"/>
    <property type="match status" value="1"/>
</dbReference>
<dbReference type="GO" id="GO:0005576">
    <property type="term" value="C:extracellular region"/>
    <property type="evidence" value="ECO:0007669"/>
    <property type="project" value="UniProtKB-SubCell"/>
</dbReference>
<dbReference type="OrthoDB" id="10061449at2759"/>
<dbReference type="CDD" id="cd00190">
    <property type="entry name" value="Tryp_SPc"/>
    <property type="match status" value="1"/>
</dbReference>
<keyword evidence="4" id="KW-1015">Disulfide bond</keyword>
<evidence type="ECO:0000313" key="9">
    <source>
        <dbReference type="Proteomes" id="UP000683360"/>
    </source>
</evidence>
<feature type="domain" description="Peptidase S1" evidence="7">
    <location>
        <begin position="48"/>
        <end position="275"/>
    </location>
</feature>
<accession>A0A8S3TT39</accession>
<dbReference type="SMART" id="SM00020">
    <property type="entry name" value="Tryp_SPc"/>
    <property type="match status" value="1"/>
</dbReference>
<dbReference type="InterPro" id="IPR033116">
    <property type="entry name" value="TRYPSIN_SER"/>
</dbReference>
<proteinExistence type="inferred from homology"/>
<dbReference type="InterPro" id="IPR001254">
    <property type="entry name" value="Trypsin_dom"/>
</dbReference>
<feature type="signal peptide" evidence="6">
    <location>
        <begin position="1"/>
        <end position="16"/>
    </location>
</feature>
<dbReference type="InterPro" id="IPR043504">
    <property type="entry name" value="Peptidase_S1_PA_chymotrypsin"/>
</dbReference>
<sequence>MMKTFILLLAFGFAVCTQKISQPGKELIKEIFSHSSEVKTVDGLTSKIVGGSDADISEYPWQVSLQLRNSGSWYHICGGSIINSNWVVTAAHCVDGSSTNNLRIAAGTTQLSDTSRTVRTLSRVIMHPSYSGSAAGYPNDIALLELSQSLSLGGNMAAIAVPSTQDFTGSRCFLSGWGRLSGSGSSPNVLQDVEMTVISNSECTTRWASVNGATINSGHICIHETGKSACSGDSGGPMTCYSGNTPYLAGATSWGISTCSGSFPSVYARLTSFRNDVCCYNFQNINDVCTPCEIGTVSPQDGRCLPCNDNKYGYKCLNNCICNHSERCDVKVGCIRMTVTTTDGGNKVEYSFTSQNVTTTYLFRDKASNSNGK</sequence>
<keyword evidence="3" id="KW-0964">Secreted</keyword>
<dbReference type="PANTHER" id="PTHR24276:SF96">
    <property type="entry name" value="PEPTIDASE S1 DOMAIN-CONTAINING PROTEIN"/>
    <property type="match status" value="1"/>
</dbReference>
<dbReference type="Gene3D" id="2.40.10.10">
    <property type="entry name" value="Trypsin-like serine proteases"/>
    <property type="match status" value="2"/>
</dbReference>
<dbReference type="InterPro" id="IPR009003">
    <property type="entry name" value="Peptidase_S1_PA"/>
</dbReference>
<dbReference type="GO" id="GO:0051604">
    <property type="term" value="P:protein maturation"/>
    <property type="evidence" value="ECO:0007669"/>
    <property type="project" value="UniProtKB-ARBA"/>
</dbReference>
<evidence type="ECO:0000256" key="1">
    <source>
        <dbReference type="ARBA" id="ARBA00004613"/>
    </source>
</evidence>
<dbReference type="AlphaFoldDB" id="A0A8S3TT39"/>
<evidence type="ECO:0000259" key="7">
    <source>
        <dbReference type="PROSITE" id="PS50240"/>
    </source>
</evidence>
<dbReference type="FunFam" id="2.40.10.10:FF:000047">
    <property type="entry name" value="Trypsin eta"/>
    <property type="match status" value="1"/>
</dbReference>
<dbReference type="PANTHER" id="PTHR24276">
    <property type="entry name" value="POLYSERASE-RELATED"/>
    <property type="match status" value="1"/>
</dbReference>
<name>A0A8S3TT39_MYTED</name>
<dbReference type="GO" id="GO:0004252">
    <property type="term" value="F:serine-type endopeptidase activity"/>
    <property type="evidence" value="ECO:0007669"/>
    <property type="project" value="InterPro"/>
</dbReference>
<dbReference type="SUPFAM" id="SSF50494">
    <property type="entry name" value="Trypsin-like serine proteases"/>
    <property type="match status" value="1"/>
</dbReference>
<keyword evidence="5" id="KW-0720">Serine protease</keyword>